<reference evidence="2 3" key="1">
    <citation type="submission" date="2015-09" db="EMBL/GenBank/DDBJ databases">
        <title>Draft genome sequence of Kouleothrix aurantiaca JCM 19913.</title>
        <authorList>
            <person name="Hemp J."/>
        </authorList>
    </citation>
    <scope>NUCLEOTIDE SEQUENCE [LARGE SCALE GENOMIC DNA]</scope>
    <source>
        <strain evidence="2 3">COM-B</strain>
    </source>
</reference>
<feature type="non-terminal residue" evidence="2">
    <location>
        <position position="205"/>
    </location>
</feature>
<keyword evidence="3" id="KW-1185">Reference proteome</keyword>
<dbReference type="InterPro" id="IPR011528">
    <property type="entry name" value="NERD"/>
</dbReference>
<feature type="domain" description="NERD" evidence="1">
    <location>
        <begin position="7"/>
        <end position="130"/>
    </location>
</feature>
<dbReference type="PROSITE" id="PS50965">
    <property type="entry name" value="NERD"/>
    <property type="match status" value="1"/>
</dbReference>
<name>A0A0P9CQJ9_9CHLR</name>
<comment type="caution">
    <text evidence="2">The sequence shown here is derived from an EMBL/GenBank/DDBJ whole genome shotgun (WGS) entry which is preliminary data.</text>
</comment>
<accession>A0A0P9CQJ9</accession>
<proteinExistence type="predicted"/>
<sequence>MAVQVWIGEKPEHPNERRAIVSLANGLDRLDGLYLILANFSVGGRNIDLVLIKQDAIFIVELKQCDGKIFGDVNGPWFVESANGERKRLNPGRKNPYNQVISYYYSLINFLNEHRGTFLSPQKATSVDFRTCKRLVVIAPTIQEGSQVETDWKVELKGLDELPAYLITERSSEINLSEEEMLAIPALLHCTRWSEVNSARVASHA</sequence>
<dbReference type="Pfam" id="PF08378">
    <property type="entry name" value="NERD"/>
    <property type="match status" value="1"/>
</dbReference>
<evidence type="ECO:0000259" key="1">
    <source>
        <dbReference type="PROSITE" id="PS50965"/>
    </source>
</evidence>
<gene>
    <name evidence="2" type="ORF">SE17_41030</name>
</gene>
<evidence type="ECO:0000313" key="2">
    <source>
        <dbReference type="EMBL" id="KPV47888.1"/>
    </source>
</evidence>
<protein>
    <submittedName>
        <fullName evidence="2">Nuclease</fullName>
    </submittedName>
</protein>
<dbReference type="AlphaFoldDB" id="A0A0P9CQJ9"/>
<organism evidence="2 3">
    <name type="scientific">Kouleothrix aurantiaca</name>
    <dbReference type="NCBI Taxonomy" id="186479"/>
    <lineage>
        <taxon>Bacteria</taxon>
        <taxon>Bacillati</taxon>
        <taxon>Chloroflexota</taxon>
        <taxon>Chloroflexia</taxon>
        <taxon>Chloroflexales</taxon>
        <taxon>Roseiflexineae</taxon>
        <taxon>Roseiflexaceae</taxon>
        <taxon>Kouleothrix</taxon>
    </lineage>
</organism>
<dbReference type="EMBL" id="LJCR01003136">
    <property type="protein sequence ID" value="KPV47888.1"/>
    <property type="molecule type" value="Genomic_DNA"/>
</dbReference>
<dbReference type="Proteomes" id="UP000050509">
    <property type="component" value="Unassembled WGS sequence"/>
</dbReference>
<evidence type="ECO:0000313" key="3">
    <source>
        <dbReference type="Proteomes" id="UP000050509"/>
    </source>
</evidence>